<evidence type="ECO:0000259" key="7">
    <source>
        <dbReference type="PROSITE" id="PS50885"/>
    </source>
</evidence>
<keyword evidence="5" id="KW-0472">Membrane</keyword>
<dbReference type="GO" id="GO:0016020">
    <property type="term" value="C:membrane"/>
    <property type="evidence" value="ECO:0007669"/>
    <property type="project" value="UniProtKB-SubCell"/>
</dbReference>
<keyword evidence="5" id="KW-1133">Transmembrane helix</keyword>
<dbReference type="AlphaFoldDB" id="A3K239"/>
<keyword evidence="9" id="KW-1185">Reference proteome</keyword>
<dbReference type="PANTHER" id="PTHR43531">
    <property type="entry name" value="PROTEIN ICFG"/>
    <property type="match status" value="1"/>
</dbReference>
<gene>
    <name evidence="8" type="ORF">SSE37_05045</name>
</gene>
<comment type="caution">
    <text evidence="8">The sequence shown here is derived from an EMBL/GenBank/DDBJ whole genome shotgun (WGS) entry which is preliminary data.</text>
</comment>
<protein>
    <submittedName>
        <fullName evidence="8">Methyl-accepting chemotaxis protein McpC</fullName>
    </submittedName>
</protein>
<dbReference type="PROSITE" id="PS50885">
    <property type="entry name" value="HAMP"/>
    <property type="match status" value="2"/>
</dbReference>
<dbReference type="SUPFAM" id="SSF58104">
    <property type="entry name" value="Methyl-accepting chemotaxis protein (MCP) signaling domain"/>
    <property type="match status" value="1"/>
</dbReference>
<evidence type="ECO:0000256" key="1">
    <source>
        <dbReference type="ARBA" id="ARBA00004370"/>
    </source>
</evidence>
<dbReference type="Gene3D" id="1.10.287.950">
    <property type="entry name" value="Methyl-accepting chemotaxis protein"/>
    <property type="match status" value="1"/>
</dbReference>
<dbReference type="CDD" id="cd11386">
    <property type="entry name" value="MCP_signal"/>
    <property type="match status" value="1"/>
</dbReference>
<dbReference type="PROSITE" id="PS50111">
    <property type="entry name" value="CHEMOTAXIS_TRANSDUC_2"/>
    <property type="match status" value="1"/>
</dbReference>
<dbReference type="Pfam" id="PF00015">
    <property type="entry name" value="MCPsignal"/>
    <property type="match status" value="1"/>
</dbReference>
<dbReference type="Gene3D" id="6.10.340.10">
    <property type="match status" value="1"/>
</dbReference>
<feature type="domain" description="Methyl-accepting transducer" evidence="6">
    <location>
        <begin position="294"/>
        <end position="523"/>
    </location>
</feature>
<dbReference type="EMBL" id="AAYA01000004">
    <property type="protein sequence ID" value="EBA08985.1"/>
    <property type="molecule type" value="Genomic_DNA"/>
</dbReference>
<dbReference type="InterPro" id="IPR051310">
    <property type="entry name" value="MCP_chemotaxis"/>
</dbReference>
<evidence type="ECO:0000256" key="5">
    <source>
        <dbReference type="SAM" id="Phobius"/>
    </source>
</evidence>
<sequence>MALTTVVVAGVLSVNAMRLLERMAVAEVNVQGERAAVKAAEDLAKPLRFNVADKIGELATQAFESVGDSAGAAVVFGAEGDMVVEIGIQDDQAALSELVADVLESGTVSTADGGRVRAVPIMAGADGPVIGVFGLTVSYDAKMQEVWTLARWMFVLAAVTFVVMMSLTLYLLSRALGRPLKALSSAVSDVAEGIYDTQHGMSGRKDEIGGIARNLDSLLEVLRAGRAAEESRAEKMASQIRVVEELGQALDSLAHGMLHRRIEMEFPKEYTSLRDNYNRAVDRLREVVEEVKEGAQSILGSSDRIASASGELSRRTETQAATLEQSAAAMEEMLNSVRSAAKNASDANATAHSTREIAERNGEVMKSAVGAMGEIEKSSGKISEITTVIDDIAFQTNLLALNAGVEAARAGEAGKGFAVVASEVQGLAQRSAEAAQQIKDLIQGSGERVRDGVRLVEAAGTALQDVLDKVADMSRMVEGIASSADDQAQGLNEINTGIANLDRVTQQNAAMVEQSTAAARMLNSDADSLNDLVSRFATRPEEPVETKTGKAA</sequence>
<keyword evidence="2" id="KW-0145">Chemotaxis</keyword>
<comment type="similarity">
    <text evidence="3">Belongs to the methyl-accepting chemotaxis (MCP) protein family.</text>
</comment>
<dbReference type="eggNOG" id="COG0840">
    <property type="taxonomic scope" value="Bacteria"/>
</dbReference>
<organism evidence="8 9">
    <name type="scientific">Sagittula stellata (strain ATCC 700073 / DSM 11524 / E-37)</name>
    <dbReference type="NCBI Taxonomy" id="388399"/>
    <lineage>
        <taxon>Bacteria</taxon>
        <taxon>Pseudomonadati</taxon>
        <taxon>Pseudomonadota</taxon>
        <taxon>Alphaproteobacteria</taxon>
        <taxon>Rhodobacterales</taxon>
        <taxon>Roseobacteraceae</taxon>
        <taxon>Sagittula</taxon>
    </lineage>
</organism>
<dbReference type="SMART" id="SM00304">
    <property type="entry name" value="HAMP"/>
    <property type="match status" value="2"/>
</dbReference>
<feature type="transmembrane region" description="Helical" evidence="5">
    <location>
        <begin position="152"/>
        <end position="172"/>
    </location>
</feature>
<dbReference type="FunFam" id="1.10.287.950:FF:000001">
    <property type="entry name" value="Methyl-accepting chemotaxis sensory transducer"/>
    <property type="match status" value="1"/>
</dbReference>
<comment type="subcellular location">
    <subcellularLocation>
        <location evidence="1">Membrane</location>
    </subcellularLocation>
</comment>
<dbReference type="PANTHER" id="PTHR43531:SF11">
    <property type="entry name" value="METHYL-ACCEPTING CHEMOTAXIS PROTEIN 3"/>
    <property type="match status" value="1"/>
</dbReference>
<dbReference type="InterPro" id="IPR004089">
    <property type="entry name" value="MCPsignal_dom"/>
</dbReference>
<feature type="domain" description="HAMP" evidence="7">
    <location>
        <begin position="237"/>
        <end position="289"/>
    </location>
</feature>
<name>A3K239_SAGS3</name>
<dbReference type="Pfam" id="PF00672">
    <property type="entry name" value="HAMP"/>
    <property type="match status" value="1"/>
</dbReference>
<dbReference type="InterPro" id="IPR003660">
    <property type="entry name" value="HAMP_dom"/>
</dbReference>
<feature type="domain" description="HAMP" evidence="7">
    <location>
        <begin position="174"/>
        <end position="227"/>
    </location>
</feature>
<dbReference type="GO" id="GO:0006935">
    <property type="term" value="P:chemotaxis"/>
    <property type="evidence" value="ECO:0007669"/>
    <property type="project" value="UniProtKB-KW"/>
</dbReference>
<accession>A3K239</accession>
<evidence type="ECO:0000313" key="9">
    <source>
        <dbReference type="Proteomes" id="UP000005713"/>
    </source>
</evidence>
<dbReference type="SMART" id="SM00283">
    <property type="entry name" value="MA"/>
    <property type="match status" value="1"/>
</dbReference>
<dbReference type="GO" id="GO:0007165">
    <property type="term" value="P:signal transduction"/>
    <property type="evidence" value="ECO:0007669"/>
    <property type="project" value="UniProtKB-KW"/>
</dbReference>
<reference evidence="8 9" key="1">
    <citation type="submission" date="2006-06" db="EMBL/GenBank/DDBJ databases">
        <authorList>
            <person name="Moran M.A."/>
            <person name="Ferriera S."/>
            <person name="Johnson J."/>
            <person name="Kravitz S."/>
            <person name="Beeson K."/>
            <person name="Sutton G."/>
            <person name="Rogers Y.-H."/>
            <person name="Friedman R."/>
            <person name="Frazier M."/>
            <person name="Venter J.C."/>
        </authorList>
    </citation>
    <scope>NUCLEOTIDE SEQUENCE [LARGE SCALE GENOMIC DNA]</scope>
    <source>
        <strain evidence="8 9">E-37</strain>
    </source>
</reference>
<evidence type="ECO:0000313" key="8">
    <source>
        <dbReference type="EMBL" id="EBA08985.1"/>
    </source>
</evidence>
<evidence type="ECO:0000256" key="4">
    <source>
        <dbReference type="PROSITE-ProRule" id="PRU00284"/>
    </source>
</evidence>
<proteinExistence type="inferred from homology"/>
<evidence type="ECO:0000256" key="3">
    <source>
        <dbReference type="ARBA" id="ARBA00029447"/>
    </source>
</evidence>
<evidence type="ECO:0000256" key="2">
    <source>
        <dbReference type="ARBA" id="ARBA00022500"/>
    </source>
</evidence>
<evidence type="ECO:0000259" key="6">
    <source>
        <dbReference type="PROSITE" id="PS50111"/>
    </source>
</evidence>
<dbReference type="SUPFAM" id="SSF158472">
    <property type="entry name" value="HAMP domain-like"/>
    <property type="match status" value="1"/>
</dbReference>
<keyword evidence="5" id="KW-0812">Transmembrane</keyword>
<keyword evidence="4" id="KW-0807">Transducer</keyword>
<dbReference type="Proteomes" id="UP000005713">
    <property type="component" value="Unassembled WGS sequence"/>
</dbReference>